<dbReference type="NCBIfam" id="TIGR01901">
    <property type="entry name" value="adhes_NPXG"/>
    <property type="match status" value="1"/>
</dbReference>
<keyword evidence="2" id="KW-0732">Signal</keyword>
<evidence type="ECO:0000256" key="1">
    <source>
        <dbReference type="SAM" id="MobiDB-lite"/>
    </source>
</evidence>
<evidence type="ECO:0000313" key="4">
    <source>
        <dbReference type="EMBL" id="EGK72754.1"/>
    </source>
</evidence>
<dbReference type="InterPro" id="IPR012334">
    <property type="entry name" value="Pectin_lyas_fold"/>
</dbReference>
<protein>
    <recommendedName>
        <fullName evidence="3">Filamentous haemagglutinin FhaB/tRNA nuclease CdiA-like TPS domain-containing protein</fullName>
    </recommendedName>
</protein>
<dbReference type="NCBIfam" id="NF012206">
    <property type="entry name" value="LktA_tand_53"/>
    <property type="match status" value="14"/>
</dbReference>
<evidence type="ECO:0000313" key="5">
    <source>
        <dbReference type="Proteomes" id="UP000005019"/>
    </source>
</evidence>
<dbReference type="Gene3D" id="2.160.20.10">
    <property type="entry name" value="Single-stranded right-handed beta-helix, Pectin lyase-like"/>
    <property type="match status" value="2"/>
</dbReference>
<dbReference type="EMBL" id="AFHG01000031">
    <property type="protein sequence ID" value="EGK72754.1"/>
    <property type="molecule type" value="Genomic_DNA"/>
</dbReference>
<name>F5R9S2_METUF</name>
<keyword evidence="5" id="KW-1185">Reference proteome</keyword>
<evidence type="ECO:0000259" key="3">
    <source>
        <dbReference type="SMART" id="SM00912"/>
    </source>
</evidence>
<reference evidence="4 5" key="1">
    <citation type="journal article" date="2011" name="J. Bacteriol.">
        <title>Genome sequence of Methyloversatilis universalis FAM5T, a methylotrophic representative of the order Rhodocyclales.</title>
        <authorList>
            <person name="Kittichotirat W."/>
            <person name="Good N.M."/>
            <person name="Hall R."/>
            <person name="Bringel F."/>
            <person name="Lajus A."/>
            <person name="Medigue C."/>
            <person name="Smalley N.E."/>
            <person name="Beck D."/>
            <person name="Bumgarner R."/>
            <person name="Vuilleumier S."/>
            <person name="Kalyuzhnaya M.G."/>
        </authorList>
    </citation>
    <scope>NUCLEOTIDE SEQUENCE [LARGE SCALE GENOMIC DNA]</scope>
    <source>
        <strain evidence="5">ATCC BAA-1314 / JCM 13912 / FAM5</strain>
    </source>
</reference>
<gene>
    <name evidence="4" type="ORF">METUNv1_00993</name>
</gene>
<dbReference type="InterPro" id="IPR011050">
    <property type="entry name" value="Pectin_lyase_fold/virulence"/>
</dbReference>
<feature type="region of interest" description="Disordered" evidence="1">
    <location>
        <begin position="2672"/>
        <end position="2743"/>
    </location>
</feature>
<sequence>MKPRRPRPVSPRLHRLTAALRAPRCLAASLAGLPLLMSPSAWSQAIQADGRTATTVSTVGTVTDIRTGTVSGNTGFNSFRNFSVGAGQTANLHVPTGALNLVNIVRDTRTDIDGTLNAIRDGRIGGNVYFANPHGFVVGAGGVVNVGALSVSTPTQGFVDRFFSAPGVVDAGALGELLNGTAPLSSAAIRIDGRVNAIDGVELAAGTVSVRGAILTGARFEGRAPDFTDVVNAQGLATGTRVVERAGRIYISADEDIELAGTLDARGAAGVDGGDIRLRAGRDLIADMNALVTASGDGEASSGGRIDALAQRNAVIRSGAVMDASAGRSGDGGFVEFSAKDTVELAGGQFYADGRGGGAAGHVLIDPANILLSANLLRGAGGYGTLPDGASATGANLELLATNSITVNENIVVSSRLVASDHVGGQSIGHSGNISFTAPNILLKSGSKVLAHASGTLPNGDPIQGGDITFTAHQASAVSILGYREASASIELDNATVKGRNVTMTASTDVQNRWLFDDASFQQNATNFATEGATGLLGLGASLLGINIVHSQAVGTATITLKSGSLVEATQDVTLKADNLTSAGAAPDTGISGPGTQVNTPLGLGALYARNSADAKVEVKSGATVRANNLTVRANNDATLEASIEAADPGEDASSQMSFALGLTFADVKSNATVEAGATLQVSGDVTVAATNRNAFTNSVTASLGNSGKAAAAIAVSELSSSATAALNANVSDATSVKVIAVNDNTTNATTAEAKVGTTLNQAILEAAKEKAKPLTDTSGFIEEKLWEKVLGGAEVDSKATKPQSTALRIGGAIAWVDSEATASASIGPNARVHASDSAVVAARTLGSDIQVMADASAVSQSKQSATGNTARNTFSAGIAIGKFSHDALATVGRAATVTAPRIAVASDVIIPVRETLITGGSFTRWDGLSTVKDWFNDLTGILDVFNGASSAKSTSDNSNNSIAASGSFSLLQFDHAAKTEVQESAKLNLTGSQTGAWSVQYETVADDASTSGENEQLLQEWAFSAPADLSARRDVTLLFHGGHFLPGSAGGGSGSKGLGMVYTQEILNGDSLVFVREGAAIQGVTESSSGTTAGQRSYTVTATRATDAIAIAAEGKDLVISLATLAGYGASFGINGSVSIVEVTNRTRALVDDEATLRAGTLSITALDEPVLWSIAGGFNKSESAGVGVGIAYNGVSGTTEALVADNDREALDDGGSRSSQVSLTNAVIQSGDVTVEARASGRMEAIAVTGALATSDSSSSSGGFFGSIKSKYDEVQGKLARIVDLKPTSTSSQGNTSSQGGQSKPSFGLAGAGSAAVNDVTLVTRAKLADVRVEQGDGSPAQLTVRGVSDLDIVTASGAAAFTRANNPSQTKSAAVTGSVSVNLIDNTVEGLVDNAELVDTGDVTVQALAGGEQLSIAIGVAINASSQSQQNSVSATGSLSLSIIDNTVRAALNSTDLTGATGSGRDLDVTAYNRMFIGTGGGTLAFGGKTGAGGAVTYSDVANVVTAEIAGGSAVSGVDTVKVRGFNATEIGAGAAHGQASASNNANAVGGAVVITEIENDTTARITGLSSVTATTSVDVLAQDRGAEAGLEDIIEPGSRRENTVKGLDYCGRSGAGATPTGNCITSVAGVLQVNIGSNSNSVGGSFNWSSIDNDLTAKVEDSKVDVTASAGRLNVKAESDVLITSIAVGVGVSSKVSGAGSVSVNFIDNDLLASVSAPQQNTAFDGVKASAVTVQAADRSRIDTLAGGFAASMNSVAIGASVTYAEIFNTVQAQIDRAHVDAAATLNLTASSDARIRSLAVAGGLALGGSPAVSASIAVNFIGNTTEATVDGALIEDSATGAANGNAVTISAADRSTLQSLAGAVAIGIGQNAVGGAFGYNKIGNHTLASVEDSTVRSADTLGLSATESSTIETLALAAGGAQSVALSGSITLNHIGKYAGDSNAGGEGGNVTTAEIVGSTLENTGNDSAVSLTASDTSTIKSLAGAAAFSGNTAVGGAVGDNWVRNTAKARVHDSSITGATTLTLGGSNSSLIQSGSVAGAGAATGAFAGSASSNRTDNRTIAEITDSDIGGGTAAVTVSATDSARIDALAGAVGISGSAGVGAALAVNKIANSTHATVSGLKTSGFDITNLVVSADSLAAIRTLAVGVGAGVDVGVGGSVAINLISSDTRAVIEDGADIEARDNVAVLAESDDKITLLAGAAGIGISAAGVGAAVTVNEIGGATEAAIRDSAVAARAKQGSGVSVNTGEIAGVNLKASVDKMNTGGGGYSSSDPFTAPDLTANRAKENVRGIAVNAMSTHQTTTGVANVAGGTFAGVAATVSVNIIGGDTSATVSSSVLNGGDNSAASNAQAVRIKAADHAYGNTFIGSVAVGAVGAGASADINVFQRNTTASVGSSLNGAASRIDAKSGATVKARSTQGVSSIVIGASGGVVGVVGSGSVAKFVSRTEASSDDAVWRVGALDVSASHDSKFFVAGGALALGGVAGAGTFAVGLDTSETEAHIDGGSVDADGAVNVTAANTAEMRTWAVGGAGGGAAGVAGAVAVGMMDSSTSAYVKDARVGSAGDRSGSLTVRATDSVVTESLAGVAAVGGIAGAGAGASVTKIDNTTSATIEDSNVHVTGAVTVDADASRTLNNTAAAAAGGGTVGIGGAVAVTLVGGSLSSDAAGEVNKDGSGTLSKTDSFSNGNALSTGRSGGNVSTNSSFSQGDIDRVNSSGKVATSSRINGSPTGSTTAAIRDTDGVADTISAGGNVAVTARERDAIDVLAGGLAIGGVAGVGASVSVLDVSHLVDAEVSGLTTISSDGAVEVSASTGNLITGRDAARAKSYQAAGGLVGLGAAVATAELDNRVSAEIGRGVTINATATGGAITVSATDSASVSSRAEGYAVGAVAAGIVVATATKTGQVTADIADLDARLSAVTSMNWGSGAFTLQATRTGAVDAFSRAGAGGVLAGAGSGAIASDTGIVRARIGEDSRLDGGGAAAVNAATSPSVNAKAEGFGGSIIAYAGVSVAEATSTSTVDAAVHAQRVEAAGLTVSASQYLADGQVTAHSDAQASGGGLLLGVTATESTATGTSTVRSALASGTELAVSGTTRVASVNDTRQRAEVSGVVLGFLAAGSNDADADSISITQASVANGVIGSAGNRLEVFATGSADNLSQAESGSGGILAGAGATADTRITATTAATLGGGDASGALDAGAIQVKAEHRAQWNGAVDTVQAALAGASGATSSNVVLSNVDAQIAGGAKLTTRDLDVLAKNVSYKPLLAGNVFNASAGTGGLISGAAAGSYSLITNNTRAGIGAGAVVNVTGDIDNPGRTRVVAVNQLDLYDRTKLDTGGAIAIAQAESSIVANNLAEVTLGEDAKLDSVGDVYFGSRTDADLQTSANARTYGLAGAAMGTSTTVLNYNNRTVVGARADIRADGEINLLAGRDAEGVSNDINARARTDLYNKTLAPIIESQLKADAAVGAINYVEVATDAKVRAVENVNLGAIRGNNIADGQGVGKDLWREAAAAVASFFSNLVGQGDVSLDLHGGSSTVTGSAGVRVNGLVDAGIQNKQRLVINYTGANPNNIYDERNISIGEKTEGVRYTISSEDRVANLFNEIARLTTLRGQYAGDAASEAAYDNEINRVTQQLLDDGLATLETVTNAQGVQVSQLVPLSAAPVKYINVQNVLARGGDINVTGDYLVGGSAATLKARKDTEIYIDNNSPFYLRTARLTIADTGGKLTLNGATIPGSSSGAINSAINARNSNAGAGSAAFGTVQTAASGPTPVIEVRNDYNPPADPRATVSFAAPDIQMTGNVTNVTGTVKVSNAKGSIIVQGLGNQAAPTIIANSLDIAAGKNFVQSYVNGFFNVGGAAIAKDQFGNFGGAWGSVAAESERLAELVPVTTNSYERSVNTEHLAAGPGVIAGNNVFISARYLNINGTVQAGIADWSLTLGSNLDTTIQGFAADYAAKVAAGRKPASALYTLTEADNRAGRIASSYNAETGLIELDGVKVQGGYMQLFGEVISTGGGNLKVVDGYGRVNVTNNTAYGLQINGIDTGHNIEGKIRITDTAYRYNATTGTIVSDHQAAGFNSMRPVTTEITRNGNSILFEKRVVGSNGREVVIDSDSGGSGRSTTYTPLPGQRYVFTTGDSFEKVDVYRAYRDSAIGFIPSGSGGYQIGPLTTVRQGDPLLAGEYVDQAGQTNRYEFDLTRYSTSAPTRASRKTWSECIASSPGVCWERRYWVEDTWVQGKKDFNVHSLKADYAINVNFIGWDANDANAGVNVTSKAGITLVGGISNLDQTTTLTSQLGSINAGSDFGVVSGKTLRFSAETGIGGANSPVLVSLQDGGSVRATTTGGDVALKTLAGDLIIDSVSTGAGKVSLDAERSVLQAASTQGSAAISGDSISLQARTGNIGSATVPLNLQTNAVAGGVLNAEASGDITLRHTGSGEVRIERIASSGGDVTLFAGGTLIDANANETRDTRAESELLSLWDSLNLIDDGSTTRGAGLSRADTLAAYKAQQERDYSTYWLMRNSGNIQGGRYVATAGERQALPQGVSVASYEAQRTAEFQRLQGRFGNTTYDANYSYQLSTTETDNLSAGYAWTAKQLTTALPSSVLFKSTSDTETRIEEANISGRHIRIDTAGGLGKLSGSVEIPADATTLSNAQRLALAAAEPDDISFDAVRNMIVVLQRDDIDIAGNAGQAAQSVQINAATHAYLGSEQDINIDRVGAGQAIRIKGGGGIYEYALRNSNQAAISGDSLILEASTGAVGRDGRPLTVDIANALTVRAGTEIWLRGMAGSHSTTGSLNLQEIFAHGDITLDSDGSIADARGGSRLVALQSQNGAVNLSADGDIGADGNPLRLSAAGAVSADAGGDVHLGAVATVPAPNLRTDLRIGHIDAGGDVSVSAEQGNLTVDGAIRSAGTLALKADGTLSQAAADFTAPGNITVEAGRYVMADGALLRSDSGTIAIDADGDVVVGRIEATQNATANALRITTTGRILDGGDLGTYDLVAATPGAGVTLDAAGGVGNASWNNGSPRAVPDALETDIAKIDAISTAGGVHLDERDGVEVGRIEVQQDAWLRAGGDIAGGNVRAERGNIDLLSGGKVTVVDATAVAGSTTVLAEGDILMDAVTAGNGVTLESAQGSVSVSRITGDILSLSAKNDLNLGTLSVGRSLFFNSEAVTARIVHTRNDAPLAMRAVGRQGAPARWVDLTIDSPVGVRFDRFNVLDAEVTMENGSLRIDQGRVENRANFYNPVTHVYMDNTSTVVLPADVQLHHPGKTFGNMLLDQWKLVTDPYVVMRDPLHEVVMNTVLDYSGREQSRELIVTRVNTPDKQSAAGQVPQIAAISINVPVDIPAVNSGDDESEEEAEARRRAEEENVQ</sequence>
<dbReference type="NCBIfam" id="NF012204">
    <property type="entry name" value="adhes_FxxPxG"/>
    <property type="match status" value="1"/>
</dbReference>
<proteinExistence type="predicted"/>
<dbReference type="eggNOG" id="COG3210">
    <property type="taxonomic scope" value="Bacteria"/>
</dbReference>
<feature type="region of interest" description="Disordered" evidence="1">
    <location>
        <begin position="5353"/>
        <end position="5379"/>
    </location>
</feature>
<feature type="region of interest" description="Disordered" evidence="1">
    <location>
        <begin position="1286"/>
        <end position="1310"/>
    </location>
</feature>
<dbReference type="SMART" id="SM00912">
    <property type="entry name" value="Haemagg_act"/>
    <property type="match status" value="1"/>
</dbReference>
<organism evidence="4 5">
    <name type="scientific">Methyloversatilis universalis (strain ATCC BAA-1314 / DSM 25237 / JCM 13912 / CCUG 52030 / FAM5)</name>
    <dbReference type="NCBI Taxonomy" id="1000565"/>
    <lineage>
        <taxon>Bacteria</taxon>
        <taxon>Pseudomonadati</taxon>
        <taxon>Pseudomonadota</taxon>
        <taxon>Betaproteobacteria</taxon>
        <taxon>Nitrosomonadales</taxon>
        <taxon>Sterolibacteriaceae</taxon>
        <taxon>Methyloversatilis</taxon>
    </lineage>
</organism>
<dbReference type="OrthoDB" id="218680at2"/>
<feature type="domain" description="Filamentous haemagglutinin FhaB/tRNA nuclease CdiA-like TPS" evidence="3">
    <location>
        <begin position="53"/>
        <end position="161"/>
    </location>
</feature>
<feature type="compositionally biased region" description="Low complexity" evidence="1">
    <location>
        <begin position="1290"/>
        <end position="1305"/>
    </location>
</feature>
<feature type="signal peptide" evidence="2">
    <location>
        <begin position="1"/>
        <end position="43"/>
    </location>
</feature>
<dbReference type="InterPro" id="IPR008638">
    <property type="entry name" value="FhaB/CdiA-like_TPS"/>
</dbReference>
<dbReference type="InterPro" id="IPR047881">
    <property type="entry name" value="LktA_repeat"/>
</dbReference>
<accession>F5R9S2</accession>
<comment type="caution">
    <text evidence="4">The sequence shown here is derived from an EMBL/GenBank/DDBJ whole genome shotgun (WGS) entry which is preliminary data.</text>
</comment>
<feature type="chain" id="PRO_5003331341" description="Filamentous haemagglutinin FhaB/tRNA nuclease CdiA-like TPS domain-containing protein" evidence="2">
    <location>
        <begin position="44"/>
        <end position="5379"/>
    </location>
</feature>
<dbReference type="SUPFAM" id="SSF51126">
    <property type="entry name" value="Pectin lyase-like"/>
    <property type="match status" value="1"/>
</dbReference>
<evidence type="ECO:0000256" key="2">
    <source>
        <dbReference type="SAM" id="SignalP"/>
    </source>
</evidence>
<dbReference type="RefSeq" id="WP_008059440.1">
    <property type="nucleotide sequence ID" value="NZ_AFHG01000031.1"/>
</dbReference>
<dbReference type="Proteomes" id="UP000005019">
    <property type="component" value="Unassembled WGS sequence"/>
</dbReference>
<dbReference type="STRING" id="1000565.METUNv1_00993"/>
<feature type="compositionally biased region" description="Polar residues" evidence="1">
    <location>
        <begin position="2680"/>
        <end position="2741"/>
    </location>
</feature>
<feature type="compositionally biased region" description="Basic and acidic residues" evidence="1">
    <location>
        <begin position="5368"/>
        <end position="5379"/>
    </location>
</feature>